<feature type="transmembrane region" description="Helical" evidence="7">
    <location>
        <begin position="96"/>
        <end position="126"/>
    </location>
</feature>
<sequence length="441" mass="49528">MTRVSNARRNFAKSGGSKAVMPTDDRSGPLGGHDPLSTASVLKHVQMPDVPVDGELVFEAISVVFVAAVLCCQYINLYRTVWWLPHSYNNQALNYYLIDVHVATFSVVIACRRFPLAVLKSLLWLILPGAWYPRASEACRSVVLAAAAAMLLWCSYHICLGHGLLSLLCLAYPAVIYAILFGPKAGPLTELVPVPPRKVAAAGPVPGSPTALVHVCSPSPSDVRAEVELHKRDLNERLKRVLFNTLVVAYYTSFQPCCFVQSQLQLELWWVVQHGVLSWLGALTLHAAYCFPPQYLDALHRSALHLGRWRRLEPRNVHAPHHIWSENVLWPQNNLVKHSKEYFKAEGISNAAEPGNMAQSRFYTIFHSPLVIMGGLLTTQVMQIVFELYLLLKSSEWHRLLTITLFVMLNSVTLFKLARQYFVMERIYHAERIVQETLLGG</sequence>
<feature type="transmembrane region" description="Helical" evidence="7">
    <location>
        <begin position="164"/>
        <end position="182"/>
    </location>
</feature>
<dbReference type="GO" id="GO:0016020">
    <property type="term" value="C:membrane"/>
    <property type="evidence" value="ECO:0007669"/>
    <property type="project" value="UniProtKB-SubCell"/>
</dbReference>
<comment type="subcellular location">
    <subcellularLocation>
        <location evidence="1">Membrane</location>
        <topology evidence="1">Multi-pass membrane protein</topology>
    </subcellularLocation>
</comment>
<organism evidence="8">
    <name type="scientific">Ixodes ricinus</name>
    <name type="common">Common tick</name>
    <name type="synonym">Acarus ricinus</name>
    <dbReference type="NCBI Taxonomy" id="34613"/>
    <lineage>
        <taxon>Eukaryota</taxon>
        <taxon>Metazoa</taxon>
        <taxon>Ecdysozoa</taxon>
        <taxon>Arthropoda</taxon>
        <taxon>Chelicerata</taxon>
        <taxon>Arachnida</taxon>
        <taxon>Acari</taxon>
        <taxon>Parasitiformes</taxon>
        <taxon>Ixodida</taxon>
        <taxon>Ixodoidea</taxon>
        <taxon>Ixodidae</taxon>
        <taxon>Ixodinae</taxon>
        <taxon>Ixodes</taxon>
    </lineage>
</organism>
<protein>
    <submittedName>
        <fullName evidence="8">Putative conserved plasma membrane protein</fullName>
    </submittedName>
</protein>
<name>A0A131Y125_IXORI</name>
<feature type="transmembrane region" description="Helical" evidence="7">
    <location>
        <begin position="56"/>
        <end position="76"/>
    </location>
</feature>
<evidence type="ECO:0000256" key="5">
    <source>
        <dbReference type="ARBA" id="ARBA00023136"/>
    </source>
</evidence>
<accession>A0A131Y125</accession>
<evidence type="ECO:0000256" key="7">
    <source>
        <dbReference type="SAM" id="Phobius"/>
    </source>
</evidence>
<proteinExistence type="evidence at transcript level"/>
<dbReference type="AlphaFoldDB" id="A0A131Y125"/>
<evidence type="ECO:0000256" key="4">
    <source>
        <dbReference type="ARBA" id="ARBA00022989"/>
    </source>
</evidence>
<dbReference type="PANTHER" id="PTHR12995">
    <property type="entry name" value="FI21814P1"/>
    <property type="match status" value="1"/>
</dbReference>
<evidence type="ECO:0000313" key="8">
    <source>
        <dbReference type="EMBL" id="JAP73183.1"/>
    </source>
</evidence>
<feature type="transmembrane region" description="Helical" evidence="7">
    <location>
        <begin position="397"/>
        <end position="418"/>
    </location>
</feature>
<keyword evidence="4 7" id="KW-1133">Transmembrane helix</keyword>
<keyword evidence="3 7" id="KW-0812">Transmembrane</keyword>
<dbReference type="Pfam" id="PF10271">
    <property type="entry name" value="Tmp39"/>
    <property type="match status" value="1"/>
</dbReference>
<feature type="region of interest" description="Disordered" evidence="6">
    <location>
        <begin position="1"/>
        <end position="24"/>
    </location>
</feature>
<evidence type="ECO:0000256" key="6">
    <source>
        <dbReference type="SAM" id="MobiDB-lite"/>
    </source>
</evidence>
<comment type="similarity">
    <text evidence="2">Belongs to the TMEM39 family.</text>
</comment>
<reference evidence="8" key="1">
    <citation type="submission" date="2016-02" db="EMBL/GenBank/DDBJ databases">
        <title>RNAseq analyses of the midgut from blood- or serum-fed Ixodes ricinus ticks.</title>
        <authorList>
            <person name="Perner J."/>
            <person name="Provaznik J."/>
            <person name="Schrenkova J."/>
            <person name="Urbanova V."/>
            <person name="Ribeiro J.M."/>
            <person name="Kopacek P."/>
        </authorList>
    </citation>
    <scope>NUCLEOTIDE SEQUENCE</scope>
    <source>
        <tissue evidence="8">Gut</tissue>
    </source>
</reference>
<evidence type="ECO:0000256" key="2">
    <source>
        <dbReference type="ARBA" id="ARBA00010737"/>
    </source>
</evidence>
<feature type="transmembrane region" description="Helical" evidence="7">
    <location>
        <begin position="370"/>
        <end position="391"/>
    </location>
</feature>
<dbReference type="PANTHER" id="PTHR12995:SF4">
    <property type="entry name" value="FI21814P1"/>
    <property type="match status" value="1"/>
</dbReference>
<keyword evidence="5 7" id="KW-0472">Membrane</keyword>
<evidence type="ECO:0000256" key="3">
    <source>
        <dbReference type="ARBA" id="ARBA00022692"/>
    </source>
</evidence>
<evidence type="ECO:0000256" key="1">
    <source>
        <dbReference type="ARBA" id="ARBA00004141"/>
    </source>
</evidence>
<feature type="transmembrane region" description="Helical" evidence="7">
    <location>
        <begin position="268"/>
        <end position="291"/>
    </location>
</feature>
<dbReference type="InterPro" id="IPR019397">
    <property type="entry name" value="Uncharacterised_TMEM39"/>
</dbReference>
<dbReference type="EMBL" id="GEFM01002613">
    <property type="protein sequence ID" value="JAP73183.1"/>
    <property type="molecule type" value="mRNA"/>
</dbReference>